<dbReference type="InterPro" id="IPR012910">
    <property type="entry name" value="Plug_dom"/>
</dbReference>
<keyword evidence="6 8" id="KW-0472">Membrane</keyword>
<dbReference type="SUPFAM" id="SSF56935">
    <property type="entry name" value="Porins"/>
    <property type="match status" value="1"/>
</dbReference>
<evidence type="ECO:0000256" key="1">
    <source>
        <dbReference type="ARBA" id="ARBA00004571"/>
    </source>
</evidence>
<dbReference type="Pfam" id="PF07715">
    <property type="entry name" value="Plug"/>
    <property type="match status" value="1"/>
</dbReference>
<keyword evidence="13" id="KW-0675">Receptor</keyword>
<feature type="domain" description="TonB-dependent receptor-like beta-barrel" evidence="11">
    <location>
        <begin position="260"/>
        <end position="721"/>
    </location>
</feature>
<reference evidence="13 14" key="1">
    <citation type="submission" date="2021-01" db="EMBL/GenBank/DDBJ databases">
        <title>Prevotella A2931 sp. nov.</title>
        <authorList>
            <person name="Buhl M."/>
            <person name="Oberhettinger P."/>
        </authorList>
    </citation>
    <scope>NUCLEOTIDE SEQUENCE [LARGE SCALE GENOMIC DNA]</scope>
    <source>
        <strain evidence="13 14">A2931</strain>
    </source>
</reference>
<keyword evidence="7 8" id="KW-0998">Cell outer membrane</keyword>
<gene>
    <name evidence="13" type="ORF">JHU38_06170</name>
</gene>
<feature type="chain" id="PRO_5046738492" evidence="10">
    <location>
        <begin position="22"/>
        <end position="751"/>
    </location>
</feature>
<dbReference type="PANTHER" id="PTHR30442">
    <property type="entry name" value="IRON III DICITRATE TRANSPORT PROTEIN FECA"/>
    <property type="match status" value="1"/>
</dbReference>
<evidence type="ECO:0000313" key="14">
    <source>
        <dbReference type="Proteomes" id="UP000664265"/>
    </source>
</evidence>
<evidence type="ECO:0000256" key="4">
    <source>
        <dbReference type="ARBA" id="ARBA00022692"/>
    </source>
</evidence>
<dbReference type="PANTHER" id="PTHR30442:SF0">
    <property type="entry name" value="FE(3+) DICITRATE TRANSPORT PROTEIN FECA"/>
    <property type="match status" value="1"/>
</dbReference>
<organism evidence="13 14">
    <name type="scientific">Prevotella illustrans</name>
    <dbReference type="NCBI Taxonomy" id="2800387"/>
    <lineage>
        <taxon>Bacteria</taxon>
        <taxon>Pseudomonadati</taxon>
        <taxon>Bacteroidota</taxon>
        <taxon>Bacteroidia</taxon>
        <taxon>Bacteroidales</taxon>
        <taxon>Prevotellaceae</taxon>
        <taxon>Prevotella</taxon>
    </lineage>
</organism>
<evidence type="ECO:0000259" key="12">
    <source>
        <dbReference type="Pfam" id="PF07715"/>
    </source>
</evidence>
<dbReference type="EMBL" id="JAERMS010000014">
    <property type="protein sequence ID" value="MBO1363362.1"/>
    <property type="molecule type" value="Genomic_DNA"/>
</dbReference>
<dbReference type="Pfam" id="PF00593">
    <property type="entry name" value="TonB_dep_Rec_b-barrel"/>
    <property type="match status" value="1"/>
</dbReference>
<keyword evidence="14" id="KW-1185">Reference proteome</keyword>
<dbReference type="InterPro" id="IPR000531">
    <property type="entry name" value="Beta-barrel_TonB"/>
</dbReference>
<evidence type="ECO:0000256" key="3">
    <source>
        <dbReference type="ARBA" id="ARBA00022452"/>
    </source>
</evidence>
<comment type="subcellular location">
    <subcellularLocation>
        <location evidence="1 8">Cell outer membrane</location>
        <topology evidence="1 8">Multi-pass membrane protein</topology>
    </subcellularLocation>
</comment>
<comment type="similarity">
    <text evidence="8 9">Belongs to the TonB-dependent receptor family.</text>
</comment>
<dbReference type="InterPro" id="IPR037066">
    <property type="entry name" value="Plug_dom_sf"/>
</dbReference>
<protein>
    <submittedName>
        <fullName evidence="13">TonB-dependent receptor</fullName>
    </submittedName>
</protein>
<feature type="signal peptide" evidence="10">
    <location>
        <begin position="1"/>
        <end position="21"/>
    </location>
</feature>
<name>A0ABS3M5A8_9BACT</name>
<evidence type="ECO:0000256" key="9">
    <source>
        <dbReference type="RuleBase" id="RU003357"/>
    </source>
</evidence>
<sequence length="751" mass="83950">MHYKIKMMPLLLSLTPLGTYAQTQQGTQSKATSAMTDSVHRITEVVVRSNQMLGSKFEARNRTGSAYYISPEEIGKFGYTDINRMLKSVPGVNVYEEDGFGLRPNISLRGTKAERSERISLMEDGVLAAPAPYAAPAAYYFPNAGRMYAIEVLKGSSQVQYGPFTTGGAVNMVSTPIPSKFSAKLNTSYGSYNTFKSYASIGNRLKHVGFLVEYLRYQSDGFRKDEPDERTGFKRNDLIAKVSAQTNKDEGLNHLLELKFGFANETSDETYLGLSESDFAARPYFRYAGAQKDNLKTHHTQWVATYLIESGNKLKITTNLYYNYFFRNWYKLNEVRAGFTKPERRSIDAVLADPETNRDYFDIVTGKKDYVGEALMLRANHRVYRSRGVQSKGEYRTMLGGGYLTAELGLRYHADSEDRFQQDDSYSMQGGRMSLFLTGLPGSNANRITTAHAWSGYWLGKWSKGILTLTAGMRYEDVDLLKRDYTKADPRRTGMVRVETPNHVRALLPGLGFNVKVLPVLSAFGGIHKGFAPPSASLNQKAESSVNVEAGLRLTTQTLKCEAIVFNNNYANMLGSDLAAQGGQGTLDQFNVGKALVNGLELLFHWLPLPKTFAVQMPLQLSYTYTHTKMKNDFESAAWGHVIYGDEIPYIYKHAFNAQIGIEHKWVEANFGARYNGDMRTLPGQGKIAEREKIPAHLIMDASLKAHVNKYITLTVNAINLANKKYLVSRHPSGLRAGHPFGIYGGVLLRL</sequence>
<evidence type="ECO:0000256" key="10">
    <source>
        <dbReference type="SAM" id="SignalP"/>
    </source>
</evidence>
<dbReference type="Gene3D" id="2.170.130.10">
    <property type="entry name" value="TonB-dependent receptor, plug domain"/>
    <property type="match status" value="1"/>
</dbReference>
<dbReference type="InterPro" id="IPR039426">
    <property type="entry name" value="TonB-dep_rcpt-like"/>
</dbReference>
<evidence type="ECO:0000259" key="11">
    <source>
        <dbReference type="Pfam" id="PF00593"/>
    </source>
</evidence>
<keyword evidence="10" id="KW-0732">Signal</keyword>
<dbReference type="RefSeq" id="WP_107582040.1">
    <property type="nucleotide sequence ID" value="NZ_JAERMS010000014.1"/>
</dbReference>
<evidence type="ECO:0000256" key="2">
    <source>
        <dbReference type="ARBA" id="ARBA00022448"/>
    </source>
</evidence>
<evidence type="ECO:0000313" key="13">
    <source>
        <dbReference type="EMBL" id="MBO1363362.1"/>
    </source>
</evidence>
<keyword evidence="4 8" id="KW-0812">Transmembrane</keyword>
<feature type="domain" description="TonB-dependent receptor plug" evidence="12">
    <location>
        <begin position="60"/>
        <end position="169"/>
    </location>
</feature>
<dbReference type="Gene3D" id="2.40.170.20">
    <property type="entry name" value="TonB-dependent receptor, beta-barrel domain"/>
    <property type="match status" value="1"/>
</dbReference>
<evidence type="ECO:0000256" key="6">
    <source>
        <dbReference type="ARBA" id="ARBA00023136"/>
    </source>
</evidence>
<comment type="caution">
    <text evidence="13">The sequence shown here is derived from an EMBL/GenBank/DDBJ whole genome shotgun (WGS) entry which is preliminary data.</text>
</comment>
<dbReference type="InterPro" id="IPR036942">
    <property type="entry name" value="Beta-barrel_TonB_sf"/>
</dbReference>
<keyword evidence="2 8" id="KW-0813">Transport</keyword>
<dbReference type="Proteomes" id="UP000664265">
    <property type="component" value="Unassembled WGS sequence"/>
</dbReference>
<keyword evidence="5 9" id="KW-0798">TonB box</keyword>
<proteinExistence type="inferred from homology"/>
<keyword evidence="3 8" id="KW-1134">Transmembrane beta strand</keyword>
<evidence type="ECO:0000256" key="7">
    <source>
        <dbReference type="ARBA" id="ARBA00023237"/>
    </source>
</evidence>
<evidence type="ECO:0000256" key="8">
    <source>
        <dbReference type="PROSITE-ProRule" id="PRU01360"/>
    </source>
</evidence>
<accession>A0ABS3M5A8</accession>
<dbReference type="PROSITE" id="PS52016">
    <property type="entry name" value="TONB_DEPENDENT_REC_3"/>
    <property type="match status" value="1"/>
</dbReference>
<evidence type="ECO:0000256" key="5">
    <source>
        <dbReference type="ARBA" id="ARBA00023077"/>
    </source>
</evidence>